<comment type="caution">
    <text evidence="7">The sequence shown here is derived from an EMBL/GenBank/DDBJ whole genome shotgun (WGS) entry which is preliminary data.</text>
</comment>
<dbReference type="Gene3D" id="1.20.1260.100">
    <property type="entry name" value="TspO/MBR protein"/>
    <property type="match status" value="1"/>
</dbReference>
<gene>
    <name evidence="7" type="ORF">GCM10009416_17170</name>
</gene>
<organism evidence="7 8">
    <name type="scientific">Craurococcus roseus</name>
    <dbReference type="NCBI Taxonomy" id="77585"/>
    <lineage>
        <taxon>Bacteria</taxon>
        <taxon>Pseudomonadati</taxon>
        <taxon>Pseudomonadota</taxon>
        <taxon>Alphaproteobacteria</taxon>
        <taxon>Acetobacterales</taxon>
        <taxon>Acetobacteraceae</taxon>
        <taxon>Craurococcus</taxon>
    </lineage>
</organism>
<comment type="similarity">
    <text evidence="2">Belongs to the TspO/BZRP family.</text>
</comment>
<dbReference type="RefSeq" id="WP_343894817.1">
    <property type="nucleotide sequence ID" value="NZ_BAAAFZ010000019.1"/>
</dbReference>
<keyword evidence="3 6" id="KW-0812">Transmembrane</keyword>
<dbReference type="InterPro" id="IPR038330">
    <property type="entry name" value="TspO/MBR-related_sf"/>
</dbReference>
<accession>A0ABP3Q5K1</accession>
<keyword evidence="4 6" id="KW-1133">Transmembrane helix</keyword>
<proteinExistence type="inferred from homology"/>
<evidence type="ECO:0000313" key="8">
    <source>
        <dbReference type="Proteomes" id="UP001501588"/>
    </source>
</evidence>
<protein>
    <submittedName>
        <fullName evidence="7">Tryptophan-rich sensory protein</fullName>
    </submittedName>
</protein>
<reference evidence="8" key="1">
    <citation type="journal article" date="2019" name="Int. J. Syst. Evol. Microbiol.">
        <title>The Global Catalogue of Microorganisms (GCM) 10K type strain sequencing project: providing services to taxonomists for standard genome sequencing and annotation.</title>
        <authorList>
            <consortium name="The Broad Institute Genomics Platform"/>
            <consortium name="The Broad Institute Genome Sequencing Center for Infectious Disease"/>
            <person name="Wu L."/>
            <person name="Ma J."/>
        </authorList>
    </citation>
    <scope>NUCLEOTIDE SEQUENCE [LARGE SCALE GENOMIC DNA]</scope>
    <source>
        <strain evidence="8">JCM 9933</strain>
    </source>
</reference>
<evidence type="ECO:0000256" key="4">
    <source>
        <dbReference type="ARBA" id="ARBA00022989"/>
    </source>
</evidence>
<dbReference type="PIRSF" id="PIRSF005859">
    <property type="entry name" value="PBR"/>
    <property type="match status" value="1"/>
</dbReference>
<name>A0ABP3Q5K1_9PROT</name>
<evidence type="ECO:0000256" key="1">
    <source>
        <dbReference type="ARBA" id="ARBA00004141"/>
    </source>
</evidence>
<sequence>MDTSSILGLLGFVGACFAVSTTGALFRPGEWYERLRKPRWRPPNWVFAPAWAVLYLCIAVSGWLVWREAGFAGAAVPLAVYAVQLALNAAWSWIFFGLRRPDLAFAEIVALWLSIAATMAAFHPVHAGAAWLLAPYLAWVSFAAALNLAVWRLNRGALPGRLGSGAASG</sequence>
<evidence type="ECO:0000256" key="3">
    <source>
        <dbReference type="ARBA" id="ARBA00022692"/>
    </source>
</evidence>
<comment type="subcellular location">
    <subcellularLocation>
        <location evidence="1">Membrane</location>
        <topology evidence="1">Multi-pass membrane protein</topology>
    </subcellularLocation>
</comment>
<keyword evidence="8" id="KW-1185">Reference proteome</keyword>
<dbReference type="CDD" id="cd15904">
    <property type="entry name" value="TSPO_MBR"/>
    <property type="match status" value="1"/>
</dbReference>
<dbReference type="PANTHER" id="PTHR10057:SF0">
    <property type="entry name" value="TRANSLOCATOR PROTEIN"/>
    <property type="match status" value="1"/>
</dbReference>
<feature type="transmembrane region" description="Helical" evidence="6">
    <location>
        <begin position="129"/>
        <end position="151"/>
    </location>
</feature>
<evidence type="ECO:0000256" key="5">
    <source>
        <dbReference type="ARBA" id="ARBA00023136"/>
    </source>
</evidence>
<dbReference type="PANTHER" id="PTHR10057">
    <property type="entry name" value="PERIPHERAL-TYPE BENZODIAZEPINE RECEPTOR"/>
    <property type="match status" value="1"/>
</dbReference>
<dbReference type="Proteomes" id="UP001501588">
    <property type="component" value="Unassembled WGS sequence"/>
</dbReference>
<feature type="transmembrane region" description="Helical" evidence="6">
    <location>
        <begin position="103"/>
        <end position="123"/>
    </location>
</feature>
<dbReference type="Pfam" id="PF03073">
    <property type="entry name" value="TspO_MBR"/>
    <property type="match status" value="1"/>
</dbReference>
<evidence type="ECO:0000313" key="7">
    <source>
        <dbReference type="EMBL" id="GAA0579334.1"/>
    </source>
</evidence>
<dbReference type="EMBL" id="BAAAFZ010000019">
    <property type="protein sequence ID" value="GAA0579334.1"/>
    <property type="molecule type" value="Genomic_DNA"/>
</dbReference>
<dbReference type="InterPro" id="IPR004307">
    <property type="entry name" value="TspO_MBR"/>
</dbReference>
<feature type="transmembrane region" description="Helical" evidence="6">
    <location>
        <begin position="46"/>
        <end position="66"/>
    </location>
</feature>
<evidence type="ECO:0000256" key="2">
    <source>
        <dbReference type="ARBA" id="ARBA00007524"/>
    </source>
</evidence>
<feature type="transmembrane region" description="Helical" evidence="6">
    <location>
        <begin position="78"/>
        <end position="96"/>
    </location>
</feature>
<evidence type="ECO:0000256" key="6">
    <source>
        <dbReference type="SAM" id="Phobius"/>
    </source>
</evidence>
<keyword evidence="5 6" id="KW-0472">Membrane</keyword>
<feature type="transmembrane region" description="Helical" evidence="6">
    <location>
        <begin position="6"/>
        <end position="26"/>
    </location>
</feature>